<protein>
    <submittedName>
        <fullName evidence="1">Uncharacterized protein</fullName>
    </submittedName>
</protein>
<sequence>MVDPDPILGTLGASHGRAPLTHMFTHLFSSKSKLAQPACLLYIYDLGMWEETWRTLEETHTNTGRTFEH</sequence>
<name>A0A7J6A1R9_AMEME</name>
<evidence type="ECO:0000313" key="2">
    <source>
        <dbReference type="Proteomes" id="UP000593565"/>
    </source>
</evidence>
<comment type="caution">
    <text evidence="1">The sequence shown here is derived from an EMBL/GenBank/DDBJ whole genome shotgun (WGS) entry which is preliminary data.</text>
</comment>
<reference evidence="1 2" key="1">
    <citation type="submission" date="2020-02" db="EMBL/GenBank/DDBJ databases">
        <title>A chromosome-scale genome assembly of the black bullhead catfish (Ameiurus melas).</title>
        <authorList>
            <person name="Wen M."/>
            <person name="Zham M."/>
            <person name="Cabau C."/>
            <person name="Klopp C."/>
            <person name="Donnadieu C."/>
            <person name="Roques C."/>
            <person name="Bouchez O."/>
            <person name="Lampietro C."/>
            <person name="Jouanno E."/>
            <person name="Herpin A."/>
            <person name="Louis A."/>
            <person name="Berthelot C."/>
            <person name="Parey E."/>
            <person name="Roest-Crollius H."/>
            <person name="Braasch I."/>
            <person name="Postlethwait J."/>
            <person name="Robinson-Rechavi M."/>
            <person name="Echchiki A."/>
            <person name="Begum T."/>
            <person name="Montfort J."/>
            <person name="Schartl M."/>
            <person name="Bobe J."/>
            <person name="Guiguen Y."/>
        </authorList>
    </citation>
    <scope>NUCLEOTIDE SEQUENCE [LARGE SCALE GENOMIC DNA]</scope>
    <source>
        <strain evidence="1">M_S1</strain>
        <tissue evidence="1">Blood</tissue>
    </source>
</reference>
<proteinExistence type="predicted"/>
<dbReference type="EMBL" id="JAAGNN010000019">
    <property type="protein sequence ID" value="KAF4076686.1"/>
    <property type="molecule type" value="Genomic_DNA"/>
</dbReference>
<dbReference type="Proteomes" id="UP000593565">
    <property type="component" value="Unassembled WGS sequence"/>
</dbReference>
<gene>
    <name evidence="1" type="ORF">AMELA_G00217920</name>
</gene>
<dbReference type="AlphaFoldDB" id="A0A7J6A1R9"/>
<evidence type="ECO:0000313" key="1">
    <source>
        <dbReference type="EMBL" id="KAF4076686.1"/>
    </source>
</evidence>
<keyword evidence="2" id="KW-1185">Reference proteome</keyword>
<accession>A0A7J6A1R9</accession>
<organism evidence="1 2">
    <name type="scientific">Ameiurus melas</name>
    <name type="common">Black bullhead</name>
    <name type="synonym">Silurus melas</name>
    <dbReference type="NCBI Taxonomy" id="219545"/>
    <lineage>
        <taxon>Eukaryota</taxon>
        <taxon>Metazoa</taxon>
        <taxon>Chordata</taxon>
        <taxon>Craniata</taxon>
        <taxon>Vertebrata</taxon>
        <taxon>Euteleostomi</taxon>
        <taxon>Actinopterygii</taxon>
        <taxon>Neopterygii</taxon>
        <taxon>Teleostei</taxon>
        <taxon>Ostariophysi</taxon>
        <taxon>Siluriformes</taxon>
        <taxon>Ictaluridae</taxon>
        <taxon>Ameiurus</taxon>
    </lineage>
</organism>